<reference evidence="1 2" key="1">
    <citation type="submission" date="2019-04" db="EMBL/GenBank/DDBJ databases">
        <title>Genome of a novel bacterium Candidatus Jettenia ecosi reconstructed from metagenome of an anammox bioreactor.</title>
        <authorList>
            <person name="Mardanov A.V."/>
            <person name="Beletsky A.V."/>
            <person name="Ravin N.V."/>
            <person name="Botchkova E.A."/>
            <person name="Litti Y.V."/>
            <person name="Nozhevnikova A.N."/>
        </authorList>
    </citation>
    <scope>NUCLEOTIDE SEQUENCE [LARGE SCALE GENOMIC DNA]</scope>
    <source>
        <strain evidence="1">J2</strain>
    </source>
</reference>
<protein>
    <submittedName>
        <fullName evidence="1">Uncharacterized protein</fullName>
    </submittedName>
</protein>
<comment type="caution">
    <text evidence="1">The sequence shown here is derived from an EMBL/GenBank/DDBJ whole genome shotgun (WGS) entry which is preliminary data.</text>
</comment>
<sequence length="41" mass="4833">MAPNAIFRKLKNYFLYFSTIIQAAYVLKGKTKHATIKNLWE</sequence>
<name>A0A533QEH8_9BACT</name>
<proteinExistence type="predicted"/>
<accession>A0A533QEH8</accession>
<dbReference type="AlphaFoldDB" id="A0A533QEH8"/>
<dbReference type="Proteomes" id="UP000319783">
    <property type="component" value="Unassembled WGS sequence"/>
</dbReference>
<organism evidence="1 2">
    <name type="scientific">Candidatus Jettenia ecosi</name>
    <dbReference type="NCBI Taxonomy" id="2494326"/>
    <lineage>
        <taxon>Bacteria</taxon>
        <taxon>Pseudomonadati</taxon>
        <taxon>Planctomycetota</taxon>
        <taxon>Candidatus Brocadiia</taxon>
        <taxon>Candidatus Brocadiales</taxon>
        <taxon>Candidatus Brocadiaceae</taxon>
        <taxon>Candidatus Jettenia</taxon>
    </lineage>
</organism>
<evidence type="ECO:0000313" key="2">
    <source>
        <dbReference type="Proteomes" id="UP000319783"/>
    </source>
</evidence>
<gene>
    <name evidence="1" type="ORF">JETT_0672</name>
</gene>
<evidence type="ECO:0000313" key="1">
    <source>
        <dbReference type="EMBL" id="TLD42989.1"/>
    </source>
</evidence>
<dbReference type="EMBL" id="SULG01000009">
    <property type="protein sequence ID" value="TLD42989.1"/>
    <property type="molecule type" value="Genomic_DNA"/>
</dbReference>